<sequence length="138" mass="15265">MGKVPSSRAGSRHQQFRARAMTRVDDLQEGNARELSDPPSDTLRMLQLAAAEEEDDATSKMVEQQQQPPPPANQNQGHPQVCQDMKREPREEAVDVAVEKPQPLSQGALLNGAATASAVFHDQVLTTTCRKFEHFFLS</sequence>
<dbReference type="AlphaFoldDB" id="A0A3L6FJT7"/>
<comment type="caution">
    <text evidence="2">The sequence shown here is derived from an EMBL/GenBank/DDBJ whole genome shotgun (WGS) entry which is preliminary data.</text>
</comment>
<feature type="compositionally biased region" description="Basic and acidic residues" evidence="1">
    <location>
        <begin position="22"/>
        <end position="36"/>
    </location>
</feature>
<proteinExistence type="predicted"/>
<organism evidence="2">
    <name type="scientific">Zea mays</name>
    <name type="common">Maize</name>
    <dbReference type="NCBI Taxonomy" id="4577"/>
    <lineage>
        <taxon>Eukaryota</taxon>
        <taxon>Viridiplantae</taxon>
        <taxon>Streptophyta</taxon>
        <taxon>Embryophyta</taxon>
        <taxon>Tracheophyta</taxon>
        <taxon>Spermatophyta</taxon>
        <taxon>Magnoliopsida</taxon>
        <taxon>Liliopsida</taxon>
        <taxon>Poales</taxon>
        <taxon>Poaceae</taxon>
        <taxon>PACMAD clade</taxon>
        <taxon>Panicoideae</taxon>
        <taxon>Andropogonodae</taxon>
        <taxon>Andropogoneae</taxon>
        <taxon>Tripsacinae</taxon>
        <taxon>Zea</taxon>
    </lineage>
</organism>
<dbReference type="EMBL" id="NCVQ01000004">
    <property type="protein sequence ID" value="PWZ33098.1"/>
    <property type="molecule type" value="Genomic_DNA"/>
</dbReference>
<dbReference type="Proteomes" id="UP000251960">
    <property type="component" value="Chromosome 3"/>
</dbReference>
<evidence type="ECO:0000313" key="2">
    <source>
        <dbReference type="EMBL" id="PWZ33098.1"/>
    </source>
</evidence>
<accession>A0A3L6FJT7</accession>
<feature type="region of interest" description="Disordered" evidence="1">
    <location>
        <begin position="1"/>
        <end position="92"/>
    </location>
</feature>
<gene>
    <name evidence="2" type="ORF">Zm00014a_002913</name>
</gene>
<evidence type="ECO:0000256" key="1">
    <source>
        <dbReference type="SAM" id="MobiDB-lite"/>
    </source>
</evidence>
<protein>
    <submittedName>
        <fullName evidence="2">Uncharacterized protein</fullName>
    </submittedName>
</protein>
<reference evidence="2" key="1">
    <citation type="journal article" date="2018" name="Nat. Genet.">
        <title>Extensive intraspecific gene order and gene structural variations between Mo17 and other maize genomes.</title>
        <authorList>
            <person name="Sun S."/>
            <person name="Zhou Y."/>
            <person name="Chen J."/>
            <person name="Shi J."/>
            <person name="Zhao H."/>
            <person name="Zhao H."/>
            <person name="Song W."/>
            <person name="Zhang M."/>
            <person name="Cui Y."/>
            <person name="Dong X."/>
            <person name="Liu H."/>
            <person name="Ma X."/>
            <person name="Jiao Y."/>
            <person name="Wang B."/>
            <person name="Wei X."/>
            <person name="Stein J.C."/>
            <person name="Glaubitz J.C."/>
            <person name="Lu F."/>
            <person name="Yu G."/>
            <person name="Liang C."/>
            <person name="Fengler K."/>
            <person name="Li B."/>
            <person name="Rafalski A."/>
            <person name="Schnable P.S."/>
            <person name="Ware D.H."/>
            <person name="Buckler E.S."/>
            <person name="Lai J."/>
        </authorList>
    </citation>
    <scope>NUCLEOTIDE SEQUENCE [LARGE SCALE GENOMIC DNA]</scope>
    <source>
        <tissue evidence="2">Seedling</tissue>
    </source>
</reference>
<name>A0A3L6FJT7_MAIZE</name>
<dbReference type="ExpressionAtlas" id="A0A3L6FJT7">
    <property type="expression patterns" value="baseline and differential"/>
</dbReference>